<gene>
    <name evidence="2" type="ORF">TM35_000031190</name>
</gene>
<comment type="caution">
    <text evidence="2">The sequence shown here is derived from an EMBL/GenBank/DDBJ whole genome shotgun (WGS) entry which is preliminary data.</text>
</comment>
<sequence length="102" mass="11697">MAWSAEGRVPSCKTIVLTHLFYTKISLCVWYNLASCLKIFLLFVPRLPRPADGQTTFSAKRITCGDGRCRHLPLERNTWRKQMPWPGVFDGTGMEIKILVRV</sequence>
<dbReference type="AlphaFoldDB" id="A0A1X0P604"/>
<dbReference type="GeneID" id="39981666"/>
<feature type="transmembrane region" description="Helical" evidence="1">
    <location>
        <begin position="20"/>
        <end position="44"/>
    </location>
</feature>
<dbReference type="Proteomes" id="UP000192257">
    <property type="component" value="Unassembled WGS sequence"/>
</dbReference>
<name>A0A1X0P604_9TRYP</name>
<keyword evidence="1" id="KW-1133">Transmembrane helix</keyword>
<reference evidence="2 3" key="1">
    <citation type="submission" date="2017-03" db="EMBL/GenBank/DDBJ databases">
        <title>An alternative strategy for trypanosome survival in the mammalian bloodstream revealed through genome and transcriptome analysis of the ubiquitous bovine parasite Trypanosoma (Megatrypanum) theileri.</title>
        <authorList>
            <person name="Kelly S."/>
            <person name="Ivens A."/>
            <person name="Mott A."/>
            <person name="O'Neill E."/>
            <person name="Emms D."/>
            <person name="Macleod O."/>
            <person name="Voorheis P."/>
            <person name="Matthews J."/>
            <person name="Matthews K."/>
            <person name="Carrington M."/>
        </authorList>
    </citation>
    <scope>NUCLEOTIDE SEQUENCE [LARGE SCALE GENOMIC DNA]</scope>
    <source>
        <strain evidence="2">Edinburgh</strain>
    </source>
</reference>
<dbReference type="RefSeq" id="XP_028886432.1">
    <property type="nucleotide sequence ID" value="XM_029021886.1"/>
</dbReference>
<accession>A0A1X0P604</accession>
<dbReference type="EMBL" id="NBCO01000003">
    <property type="protein sequence ID" value="ORC92366.1"/>
    <property type="molecule type" value="Genomic_DNA"/>
</dbReference>
<evidence type="ECO:0000313" key="2">
    <source>
        <dbReference type="EMBL" id="ORC92366.1"/>
    </source>
</evidence>
<evidence type="ECO:0000256" key="1">
    <source>
        <dbReference type="SAM" id="Phobius"/>
    </source>
</evidence>
<protein>
    <submittedName>
        <fullName evidence="2">Uncharacterized protein</fullName>
    </submittedName>
</protein>
<keyword evidence="1" id="KW-0812">Transmembrane</keyword>
<evidence type="ECO:0000313" key="3">
    <source>
        <dbReference type="Proteomes" id="UP000192257"/>
    </source>
</evidence>
<proteinExistence type="predicted"/>
<dbReference type="VEuPathDB" id="TriTrypDB:TM35_000031190"/>
<keyword evidence="3" id="KW-1185">Reference proteome</keyword>
<organism evidence="2 3">
    <name type="scientific">Trypanosoma theileri</name>
    <dbReference type="NCBI Taxonomy" id="67003"/>
    <lineage>
        <taxon>Eukaryota</taxon>
        <taxon>Discoba</taxon>
        <taxon>Euglenozoa</taxon>
        <taxon>Kinetoplastea</taxon>
        <taxon>Metakinetoplastina</taxon>
        <taxon>Trypanosomatida</taxon>
        <taxon>Trypanosomatidae</taxon>
        <taxon>Trypanosoma</taxon>
    </lineage>
</organism>
<keyword evidence="1" id="KW-0472">Membrane</keyword>